<feature type="region of interest" description="Disordered" evidence="1">
    <location>
        <begin position="115"/>
        <end position="144"/>
    </location>
</feature>
<gene>
    <name evidence="2" type="ORF">EGYM00163_LOCUS9630</name>
</gene>
<dbReference type="EMBL" id="HBJA01029439">
    <property type="protein sequence ID" value="CAE0798510.1"/>
    <property type="molecule type" value="Transcribed_RNA"/>
</dbReference>
<reference evidence="2" key="1">
    <citation type="submission" date="2021-01" db="EMBL/GenBank/DDBJ databases">
        <authorList>
            <person name="Corre E."/>
            <person name="Pelletier E."/>
            <person name="Niang G."/>
            <person name="Scheremetjew M."/>
            <person name="Finn R."/>
            <person name="Kale V."/>
            <person name="Holt S."/>
            <person name="Cochrane G."/>
            <person name="Meng A."/>
            <person name="Brown T."/>
            <person name="Cohen L."/>
        </authorList>
    </citation>
    <scope>NUCLEOTIDE SEQUENCE</scope>
    <source>
        <strain evidence="2">CCMP1594</strain>
    </source>
</reference>
<name>A0A7S4CJ18_9EUGL</name>
<protein>
    <submittedName>
        <fullName evidence="2">Uncharacterized protein</fullName>
    </submittedName>
</protein>
<sequence>MFTSNMQTTHCAGVGHGILTVLRAENGNNVVGQSYQSLILPPPTFTKATRQVKDQYPALPQIGNRVHGVDIGSHNCVSTDSVENGPRCPHLHTSTTFSLLWIGSGTLVVMDGDEQDRRQASQAPHPPFDSPSAPPDCRVLHVQR</sequence>
<proteinExistence type="predicted"/>
<evidence type="ECO:0000256" key="1">
    <source>
        <dbReference type="SAM" id="MobiDB-lite"/>
    </source>
</evidence>
<dbReference type="AlphaFoldDB" id="A0A7S4CJ18"/>
<organism evidence="2">
    <name type="scientific">Eutreptiella gymnastica</name>
    <dbReference type="NCBI Taxonomy" id="73025"/>
    <lineage>
        <taxon>Eukaryota</taxon>
        <taxon>Discoba</taxon>
        <taxon>Euglenozoa</taxon>
        <taxon>Euglenida</taxon>
        <taxon>Spirocuta</taxon>
        <taxon>Euglenophyceae</taxon>
        <taxon>Eutreptiales</taxon>
        <taxon>Eutreptiaceae</taxon>
        <taxon>Eutreptiella</taxon>
    </lineage>
</organism>
<feature type="compositionally biased region" description="Pro residues" evidence="1">
    <location>
        <begin position="124"/>
        <end position="134"/>
    </location>
</feature>
<evidence type="ECO:0000313" key="2">
    <source>
        <dbReference type="EMBL" id="CAE0798510.1"/>
    </source>
</evidence>
<accession>A0A7S4CJ18</accession>